<feature type="compositionally biased region" description="Basic and acidic residues" evidence="5">
    <location>
        <begin position="171"/>
        <end position="185"/>
    </location>
</feature>
<keyword evidence="2 4" id="KW-0863">Zinc-finger</keyword>
<dbReference type="AlphaFoldDB" id="A0A8K0KWQ5"/>
<evidence type="ECO:0000256" key="4">
    <source>
        <dbReference type="PROSITE-ProRule" id="PRU00175"/>
    </source>
</evidence>
<dbReference type="InterPro" id="IPR051834">
    <property type="entry name" value="RING_finger_E3_ligase"/>
</dbReference>
<comment type="caution">
    <text evidence="7">The sequence shown here is derived from an EMBL/GenBank/DDBJ whole genome shotgun (WGS) entry which is preliminary data.</text>
</comment>
<evidence type="ECO:0000256" key="2">
    <source>
        <dbReference type="ARBA" id="ARBA00022771"/>
    </source>
</evidence>
<dbReference type="PROSITE" id="PS50089">
    <property type="entry name" value="ZF_RING_2"/>
    <property type="match status" value="1"/>
</dbReference>
<proteinExistence type="predicted"/>
<dbReference type="PANTHER" id="PTHR45931:SF3">
    <property type="entry name" value="RING ZINC FINGER-CONTAINING PROTEIN"/>
    <property type="match status" value="1"/>
</dbReference>
<evidence type="ECO:0000256" key="3">
    <source>
        <dbReference type="ARBA" id="ARBA00022833"/>
    </source>
</evidence>
<feature type="region of interest" description="Disordered" evidence="5">
    <location>
        <begin position="163"/>
        <end position="191"/>
    </location>
</feature>
<feature type="region of interest" description="Disordered" evidence="5">
    <location>
        <begin position="197"/>
        <end position="216"/>
    </location>
</feature>
<dbReference type="GO" id="GO:0005634">
    <property type="term" value="C:nucleus"/>
    <property type="evidence" value="ECO:0007669"/>
    <property type="project" value="TreeGrafter"/>
</dbReference>
<dbReference type="Proteomes" id="UP000809789">
    <property type="component" value="Unassembled WGS sequence"/>
</dbReference>
<accession>A0A8K0KWQ5</accession>
<sequence>MDEDVDPLDLIRISEGERAAGGGQYDQNLEDPEAGDEASEDDDDVSDDVSDDDANDDDDESSEQDDDEEVNEVEFAEDDESEYEDVNNFPLATAVTREAIRNLPTSLVEKAGEECMICVSDLAVDNIIITLPCNHYFHEDCIVPWLLHAGTCPACRRVLPKHNGHQQTTRIKSEEREVPDSRRTSLAEARMTVDWETTGGGSLTVEQEGMLEEDLD</sequence>
<evidence type="ECO:0000256" key="5">
    <source>
        <dbReference type="SAM" id="MobiDB-lite"/>
    </source>
</evidence>
<dbReference type="GO" id="GO:0061630">
    <property type="term" value="F:ubiquitin protein ligase activity"/>
    <property type="evidence" value="ECO:0007669"/>
    <property type="project" value="TreeGrafter"/>
</dbReference>
<evidence type="ECO:0000259" key="6">
    <source>
        <dbReference type="PROSITE" id="PS50089"/>
    </source>
</evidence>
<dbReference type="EMBL" id="JAESVG020000009">
    <property type="protein sequence ID" value="KAG8624727.1"/>
    <property type="molecule type" value="Genomic_DNA"/>
</dbReference>
<dbReference type="CDD" id="cd16454">
    <property type="entry name" value="RING-H2_PA-TM-RING"/>
    <property type="match status" value="1"/>
</dbReference>
<evidence type="ECO:0000256" key="1">
    <source>
        <dbReference type="ARBA" id="ARBA00022723"/>
    </source>
</evidence>
<dbReference type="SMART" id="SM00184">
    <property type="entry name" value="RING"/>
    <property type="match status" value="1"/>
</dbReference>
<evidence type="ECO:0000313" key="7">
    <source>
        <dbReference type="EMBL" id="KAG8624727.1"/>
    </source>
</evidence>
<dbReference type="GO" id="GO:0008270">
    <property type="term" value="F:zinc ion binding"/>
    <property type="evidence" value="ECO:0007669"/>
    <property type="project" value="UniProtKB-KW"/>
</dbReference>
<evidence type="ECO:0000313" key="8">
    <source>
        <dbReference type="Proteomes" id="UP000809789"/>
    </source>
</evidence>
<keyword evidence="8" id="KW-1185">Reference proteome</keyword>
<dbReference type="GO" id="GO:0006511">
    <property type="term" value="P:ubiquitin-dependent protein catabolic process"/>
    <property type="evidence" value="ECO:0007669"/>
    <property type="project" value="TreeGrafter"/>
</dbReference>
<dbReference type="Gene3D" id="3.30.40.10">
    <property type="entry name" value="Zinc/RING finger domain, C3HC4 (zinc finger)"/>
    <property type="match status" value="1"/>
</dbReference>
<name>A0A8K0KWQ5_9PEZI</name>
<dbReference type="InterPro" id="IPR013083">
    <property type="entry name" value="Znf_RING/FYVE/PHD"/>
</dbReference>
<feature type="region of interest" description="Disordered" evidence="5">
    <location>
        <begin position="1"/>
        <end position="86"/>
    </location>
</feature>
<dbReference type="PANTHER" id="PTHR45931">
    <property type="entry name" value="SI:CH211-59O9.10"/>
    <property type="match status" value="1"/>
</dbReference>
<gene>
    <name evidence="7" type="ORF">KVT40_007794</name>
</gene>
<reference evidence="7" key="1">
    <citation type="submission" date="2021-07" db="EMBL/GenBank/DDBJ databases">
        <title>Elsinoe batatas strain:CRI-CJ2 Genome sequencing and assembly.</title>
        <authorList>
            <person name="Huang L."/>
        </authorList>
    </citation>
    <scope>NUCLEOTIDE SEQUENCE</scope>
    <source>
        <strain evidence="7">CRI-CJ2</strain>
    </source>
</reference>
<keyword evidence="1" id="KW-0479">Metal-binding</keyword>
<protein>
    <recommendedName>
        <fullName evidence="6">RING-type domain-containing protein</fullName>
    </recommendedName>
</protein>
<organism evidence="7 8">
    <name type="scientific">Elsinoe batatas</name>
    <dbReference type="NCBI Taxonomy" id="2601811"/>
    <lineage>
        <taxon>Eukaryota</taxon>
        <taxon>Fungi</taxon>
        <taxon>Dikarya</taxon>
        <taxon>Ascomycota</taxon>
        <taxon>Pezizomycotina</taxon>
        <taxon>Dothideomycetes</taxon>
        <taxon>Dothideomycetidae</taxon>
        <taxon>Myriangiales</taxon>
        <taxon>Elsinoaceae</taxon>
        <taxon>Elsinoe</taxon>
    </lineage>
</organism>
<keyword evidence="3" id="KW-0862">Zinc</keyword>
<dbReference type="Pfam" id="PF13639">
    <property type="entry name" value="zf-RING_2"/>
    <property type="match status" value="1"/>
</dbReference>
<dbReference type="OrthoDB" id="3642276at2759"/>
<feature type="domain" description="RING-type" evidence="6">
    <location>
        <begin position="115"/>
        <end position="156"/>
    </location>
</feature>
<dbReference type="InterPro" id="IPR001841">
    <property type="entry name" value="Znf_RING"/>
</dbReference>
<dbReference type="SUPFAM" id="SSF57850">
    <property type="entry name" value="RING/U-box"/>
    <property type="match status" value="1"/>
</dbReference>
<feature type="compositionally biased region" description="Acidic residues" evidence="5">
    <location>
        <begin position="28"/>
        <end position="85"/>
    </location>
</feature>